<dbReference type="Pfam" id="PF00022">
    <property type="entry name" value="Actin"/>
    <property type="match status" value="2"/>
</dbReference>
<dbReference type="SUPFAM" id="SSF53067">
    <property type="entry name" value="Actin-like ATPase domain"/>
    <property type="match status" value="2"/>
</dbReference>
<sequence>MEFVSYEHLSRVPVKKLKFSEILENIPIVIDNGNFECRAGYSNFEKPHMTFPNVVYRPRMSKGVLVGNDIQDLESVRHSLKSPFIDNLVINLDVQEQVLSHIFDKLNVQKPPSNPVVINEAICNPGVCRSQLTELLFENFETPKLMYYVDCFASYYNFQRSENFDRNANCLLISVGYQRTHIVPVLSFHGPDTSSVLLKPLLQAARRLHAGGAHANWMIQRLLQLKYPCHSERISGGLAERLAHSYCRLASNYRQEMVKWKSDEFRRSHTIKVQLPFTKPSTEDLKALADRRLAQTERLLSVHRKRQQKQFESTQQRLNNLTKVEKLMKQGDSPIVKQVLSNLGLSLTTDLKQEINACRRIMEKLQVQLNLNKVECSSSTSKVETTSCSNDQIDEEDDEENASLNLNSVVEGQQDAKLKSPYTYLLEIMSTVYTNSFNTVTNELTGRYKRAAELLISQSLPSSVQTQMSLNTTPSDCKFTETKLRHRIEMARDIEFVNGEDFALWLNSIRDRRVYVSKKRAQRQSRVDLATQIGLHTNDQFDIESEPDDFTTQSKSSGSTQPNSSVNNSARSGMNNDSRNAGLYRPGEDKYDDSKKVLTERRRMQLEKIRAMAAELKPSRGRSRGNGRGIRSGGTSRGSLKTRGRSRGLRTENNSRVPVTETNPDVEDNDTFVDDSSDLLGFDDSVEQIEHVTSSNSLNRLWDPDADENTNEDSNLSSIAKKTNAISDYRADTTIDESEDERDQLAVIDSLLALYDPEASKDLGVADLKVDLDQFYQIHVDTELMRSHEVLFQPSFMGSPEAGLSDCLEYVLRDTTRLLSPSDPGFPQRIYLTGGVAALPGLVDRIRCDIRPLLPVGSKWDNIEIIVAADPHLDAWHGARHFVNSPYAEQYYTTKQMYEEYGSYYFKDHPLGNRYWINTN</sequence>
<dbReference type="InterPro" id="IPR043129">
    <property type="entry name" value="ATPase_NBD"/>
</dbReference>
<organism evidence="4 5">
    <name type="scientific">Schistosoma mekongi</name>
    <name type="common">Parasitic worm</name>
    <dbReference type="NCBI Taxonomy" id="38744"/>
    <lineage>
        <taxon>Eukaryota</taxon>
        <taxon>Metazoa</taxon>
        <taxon>Spiralia</taxon>
        <taxon>Lophotrochozoa</taxon>
        <taxon>Platyhelminthes</taxon>
        <taxon>Trematoda</taxon>
        <taxon>Digenea</taxon>
        <taxon>Strigeidida</taxon>
        <taxon>Schistosomatoidea</taxon>
        <taxon>Schistosomatidae</taxon>
        <taxon>Schistosoma</taxon>
    </lineage>
</organism>
<evidence type="ECO:0000313" key="5">
    <source>
        <dbReference type="Proteomes" id="UP001292079"/>
    </source>
</evidence>
<reference evidence="4" key="1">
    <citation type="submission" date="2022-04" db="EMBL/GenBank/DDBJ databases">
        <authorList>
            <person name="Xu L."/>
            <person name="Lv Z."/>
        </authorList>
    </citation>
    <scope>NUCLEOTIDE SEQUENCE</scope>
    <source>
        <strain evidence="4">LV_2022a</strain>
    </source>
</reference>
<feature type="compositionally biased region" description="Polar residues" evidence="3">
    <location>
        <begin position="651"/>
        <end position="663"/>
    </location>
</feature>
<comment type="function">
    <text evidence="1">Actins are highly conserved proteins that are involved in various types of cell motility and are ubiquitously expressed in all eukaryotic cells.</text>
</comment>
<proteinExistence type="inferred from homology"/>
<dbReference type="SMART" id="SM00268">
    <property type="entry name" value="ACTIN"/>
    <property type="match status" value="1"/>
</dbReference>
<evidence type="ECO:0000256" key="3">
    <source>
        <dbReference type="SAM" id="MobiDB-lite"/>
    </source>
</evidence>
<dbReference type="EMBL" id="JALJAT010000002">
    <property type="protein sequence ID" value="KAK4472608.1"/>
    <property type="molecule type" value="Genomic_DNA"/>
</dbReference>
<name>A0AAE1ZEU1_SCHME</name>
<accession>A0AAE1ZEU1</accession>
<evidence type="ECO:0000313" key="4">
    <source>
        <dbReference type="EMBL" id="KAK4472608.1"/>
    </source>
</evidence>
<dbReference type="Proteomes" id="UP001292079">
    <property type="component" value="Unassembled WGS sequence"/>
</dbReference>
<evidence type="ECO:0000256" key="1">
    <source>
        <dbReference type="ARBA" id="ARBA00003520"/>
    </source>
</evidence>
<evidence type="ECO:0008006" key="6">
    <source>
        <dbReference type="Google" id="ProtNLM"/>
    </source>
</evidence>
<reference evidence="4" key="2">
    <citation type="journal article" date="2023" name="Infect Dis Poverty">
        <title>Chromosome-scale genome of the human blood fluke Schistosoma mekongi and its implications for public health.</title>
        <authorList>
            <person name="Zhou M."/>
            <person name="Xu L."/>
            <person name="Xu D."/>
            <person name="Chen W."/>
            <person name="Khan J."/>
            <person name="Hu Y."/>
            <person name="Huang H."/>
            <person name="Wei H."/>
            <person name="Zhang Y."/>
            <person name="Chusongsang P."/>
            <person name="Tanasarnprasert K."/>
            <person name="Hu X."/>
            <person name="Limpanont Y."/>
            <person name="Lv Z."/>
        </authorList>
    </citation>
    <scope>NUCLEOTIDE SEQUENCE</scope>
    <source>
        <strain evidence="4">LV_2022a</strain>
    </source>
</reference>
<keyword evidence="5" id="KW-1185">Reference proteome</keyword>
<dbReference type="Gene3D" id="3.30.420.40">
    <property type="match status" value="2"/>
</dbReference>
<feature type="region of interest" description="Disordered" evidence="3">
    <location>
        <begin position="538"/>
        <end position="597"/>
    </location>
</feature>
<feature type="region of interest" description="Disordered" evidence="3">
    <location>
        <begin position="697"/>
        <end position="719"/>
    </location>
</feature>
<dbReference type="AlphaFoldDB" id="A0AAE1ZEU1"/>
<gene>
    <name evidence="4" type="ORF">MN116_003845</name>
</gene>
<dbReference type="FunFam" id="3.30.420.40:FF:000058">
    <property type="entry name" value="Putative actin-related protein 5"/>
    <property type="match status" value="1"/>
</dbReference>
<comment type="similarity">
    <text evidence="2">Belongs to the actin family.</text>
</comment>
<feature type="region of interest" description="Disordered" evidence="3">
    <location>
        <begin position="613"/>
        <end position="671"/>
    </location>
</feature>
<dbReference type="InterPro" id="IPR004000">
    <property type="entry name" value="Actin"/>
</dbReference>
<evidence type="ECO:0000256" key="2">
    <source>
        <dbReference type="RuleBase" id="RU000487"/>
    </source>
</evidence>
<feature type="compositionally biased region" description="Gly residues" evidence="3">
    <location>
        <begin position="626"/>
        <end position="636"/>
    </location>
</feature>
<feature type="compositionally biased region" description="Polar residues" evidence="3">
    <location>
        <begin position="550"/>
        <end position="579"/>
    </location>
</feature>
<comment type="caution">
    <text evidence="4">The sequence shown here is derived from an EMBL/GenBank/DDBJ whole genome shotgun (WGS) entry which is preliminary data.</text>
</comment>
<feature type="compositionally biased region" description="Basic and acidic residues" evidence="3">
    <location>
        <begin position="586"/>
        <end position="597"/>
    </location>
</feature>
<protein>
    <recommendedName>
        <fullName evidence="6">Actin-related protein 5</fullName>
    </recommendedName>
</protein>
<dbReference type="PANTHER" id="PTHR11937">
    <property type="entry name" value="ACTIN"/>
    <property type="match status" value="1"/>
</dbReference>